<reference evidence="1 2" key="1">
    <citation type="journal article" date="2022" name="Hortic Res">
        <title>A haplotype resolved chromosomal level avocado genome allows analysis of novel avocado genes.</title>
        <authorList>
            <person name="Nath O."/>
            <person name="Fletcher S.J."/>
            <person name="Hayward A."/>
            <person name="Shaw L.M."/>
            <person name="Masouleh A.K."/>
            <person name="Furtado A."/>
            <person name="Henry R.J."/>
            <person name="Mitter N."/>
        </authorList>
    </citation>
    <scope>NUCLEOTIDE SEQUENCE [LARGE SCALE GENOMIC DNA]</scope>
    <source>
        <strain evidence="2">cv. Hass</strain>
    </source>
</reference>
<comment type="caution">
    <text evidence="1">The sequence shown here is derived from an EMBL/GenBank/DDBJ whole genome shotgun (WGS) entry which is preliminary data.</text>
</comment>
<dbReference type="EMBL" id="CM056815">
    <property type="protein sequence ID" value="KAJ8631107.1"/>
    <property type="molecule type" value="Genomic_DNA"/>
</dbReference>
<name>A0ACC2LC68_PERAE</name>
<gene>
    <name evidence="1" type="ORF">MRB53_024430</name>
</gene>
<dbReference type="Proteomes" id="UP001234297">
    <property type="component" value="Chromosome 7"/>
</dbReference>
<sequence length="174" mass="19662">MKSSRASSKLERKTVERNRRMQMKSLCFKLASLLPSHYTREALSQQDQLDQAAAYIKKLTENIEGLKERRALAAHIVGINKDMSDGMMIELRAPVIEIKDLGSTVEVVLISGLNRNFMLCDVISVLEEEGAEVVNASFSQVANKVFHIIHSQVTSSRVGFESERVYERLKELVH</sequence>
<accession>A0ACC2LC68</accession>
<evidence type="ECO:0000313" key="1">
    <source>
        <dbReference type="EMBL" id="KAJ8631107.1"/>
    </source>
</evidence>
<organism evidence="1 2">
    <name type="scientific">Persea americana</name>
    <name type="common">Avocado</name>
    <dbReference type="NCBI Taxonomy" id="3435"/>
    <lineage>
        <taxon>Eukaryota</taxon>
        <taxon>Viridiplantae</taxon>
        <taxon>Streptophyta</taxon>
        <taxon>Embryophyta</taxon>
        <taxon>Tracheophyta</taxon>
        <taxon>Spermatophyta</taxon>
        <taxon>Magnoliopsida</taxon>
        <taxon>Magnoliidae</taxon>
        <taxon>Laurales</taxon>
        <taxon>Lauraceae</taxon>
        <taxon>Persea</taxon>
    </lineage>
</organism>
<keyword evidence="2" id="KW-1185">Reference proteome</keyword>
<protein>
    <submittedName>
        <fullName evidence="1">Uncharacterized protein</fullName>
    </submittedName>
</protein>
<proteinExistence type="predicted"/>
<evidence type="ECO:0000313" key="2">
    <source>
        <dbReference type="Proteomes" id="UP001234297"/>
    </source>
</evidence>